<feature type="transmembrane region" description="Helical" evidence="2">
    <location>
        <begin position="320"/>
        <end position="342"/>
    </location>
</feature>
<evidence type="ECO:0000256" key="2">
    <source>
        <dbReference type="SAM" id="Phobius"/>
    </source>
</evidence>
<dbReference type="Gene3D" id="2.60.120.260">
    <property type="entry name" value="Galactose-binding domain-like"/>
    <property type="match status" value="1"/>
</dbReference>
<name>A0A9P6CKF2_9AGAR</name>
<feature type="compositionally biased region" description="Low complexity" evidence="1">
    <location>
        <begin position="191"/>
        <end position="229"/>
    </location>
</feature>
<evidence type="ECO:0000313" key="5">
    <source>
        <dbReference type="Proteomes" id="UP000807353"/>
    </source>
</evidence>
<feature type="compositionally biased region" description="Polar residues" evidence="1">
    <location>
        <begin position="230"/>
        <end position="244"/>
    </location>
</feature>
<organism evidence="4 5">
    <name type="scientific">Collybia nuda</name>
    <dbReference type="NCBI Taxonomy" id="64659"/>
    <lineage>
        <taxon>Eukaryota</taxon>
        <taxon>Fungi</taxon>
        <taxon>Dikarya</taxon>
        <taxon>Basidiomycota</taxon>
        <taxon>Agaricomycotina</taxon>
        <taxon>Agaricomycetes</taxon>
        <taxon>Agaricomycetidae</taxon>
        <taxon>Agaricales</taxon>
        <taxon>Tricholomatineae</taxon>
        <taxon>Clitocybaceae</taxon>
        <taxon>Collybia</taxon>
    </lineage>
</organism>
<dbReference type="EMBL" id="MU150259">
    <property type="protein sequence ID" value="KAF9463794.1"/>
    <property type="molecule type" value="Genomic_DNA"/>
</dbReference>
<keyword evidence="2" id="KW-0472">Membrane</keyword>
<dbReference type="OrthoDB" id="3245657at2759"/>
<evidence type="ECO:0000256" key="3">
    <source>
        <dbReference type="SAM" id="SignalP"/>
    </source>
</evidence>
<accession>A0A9P6CKF2</accession>
<keyword evidence="2" id="KW-0812">Transmembrane</keyword>
<feature type="region of interest" description="Disordered" evidence="1">
    <location>
        <begin position="409"/>
        <end position="435"/>
    </location>
</feature>
<reference evidence="4" key="1">
    <citation type="submission" date="2020-11" db="EMBL/GenBank/DDBJ databases">
        <authorList>
            <consortium name="DOE Joint Genome Institute"/>
            <person name="Ahrendt S."/>
            <person name="Riley R."/>
            <person name="Andreopoulos W."/>
            <person name="Labutti K."/>
            <person name="Pangilinan J."/>
            <person name="Ruiz-Duenas F.J."/>
            <person name="Barrasa J.M."/>
            <person name="Sanchez-Garcia M."/>
            <person name="Camarero S."/>
            <person name="Miyauchi S."/>
            <person name="Serrano A."/>
            <person name="Linde D."/>
            <person name="Babiker R."/>
            <person name="Drula E."/>
            <person name="Ayuso-Fernandez I."/>
            <person name="Pacheco R."/>
            <person name="Padilla G."/>
            <person name="Ferreira P."/>
            <person name="Barriuso J."/>
            <person name="Kellner H."/>
            <person name="Castanera R."/>
            <person name="Alfaro M."/>
            <person name="Ramirez L."/>
            <person name="Pisabarro A.G."/>
            <person name="Kuo A."/>
            <person name="Tritt A."/>
            <person name="Lipzen A."/>
            <person name="He G."/>
            <person name="Yan M."/>
            <person name="Ng V."/>
            <person name="Cullen D."/>
            <person name="Martin F."/>
            <person name="Rosso M.-N."/>
            <person name="Henrissat B."/>
            <person name="Hibbett D."/>
            <person name="Martinez A.T."/>
            <person name="Grigoriev I.V."/>
        </authorList>
    </citation>
    <scope>NUCLEOTIDE SEQUENCE</scope>
    <source>
        <strain evidence="4">CBS 247.69</strain>
    </source>
</reference>
<gene>
    <name evidence="4" type="ORF">BDZ94DRAFT_1258045</name>
</gene>
<feature type="region of interest" description="Disordered" evidence="1">
    <location>
        <begin position="191"/>
        <end position="315"/>
    </location>
</feature>
<dbReference type="Proteomes" id="UP000807353">
    <property type="component" value="Unassembled WGS sequence"/>
</dbReference>
<proteinExistence type="predicted"/>
<keyword evidence="3" id="KW-0732">Signal</keyword>
<comment type="caution">
    <text evidence="4">The sequence shown here is derived from an EMBL/GenBank/DDBJ whole genome shotgun (WGS) entry which is preliminary data.</text>
</comment>
<feature type="region of interest" description="Disordered" evidence="1">
    <location>
        <begin position="369"/>
        <end position="388"/>
    </location>
</feature>
<dbReference type="AlphaFoldDB" id="A0A9P6CKF2"/>
<keyword evidence="2" id="KW-1133">Transmembrane helix</keyword>
<protein>
    <submittedName>
        <fullName evidence="4">Uncharacterized protein</fullName>
    </submittedName>
</protein>
<sequence>MVPLVRFALWPLLFRLAQAGLVNITVDDSSGDPRSGNSILYNPPSVWNTAEHCSSVLCNARPDIKIVYSGSWHEATFDPQSTIVPITASFEFQGSAVYVYCVLATSIAFPSGKSEMSFSIDGQLAGTFSRSPPGPWGYQYNVPVFSHSALSPGTHRLDITNGNIGQTQGQTLLMLDNIVYSFDDQGSPATTTATVVVPGPADPGGISPPSGPSTPTSGVPTESSPPSGSQVPFPSIGSSNHSASGGQPIPGQTIPGQPNFSQSIPSISSLTNSNTPTSPTLSPGGTSPTDPSLSVDPSHPSNSPSPNPPSTLSSSSRGRIIGAVLGTAFGLLVIGIIACLLYRRRRRQARTTSFRASGTSQTTRLITTDTRSSFGTPPSPDPLISVQPPPPVYNLRTITFATDVASPVYSPTSPGQVDPFPVSGGYDPDSGRRYTGQGWMVASDSKRTLLEANGTLPPAYGDPT</sequence>
<feature type="compositionally biased region" description="Low complexity" evidence="1">
    <location>
        <begin position="245"/>
        <end position="302"/>
    </location>
</feature>
<evidence type="ECO:0000313" key="4">
    <source>
        <dbReference type="EMBL" id="KAF9463794.1"/>
    </source>
</evidence>
<keyword evidence="5" id="KW-1185">Reference proteome</keyword>
<feature type="chain" id="PRO_5040359034" evidence="3">
    <location>
        <begin position="20"/>
        <end position="464"/>
    </location>
</feature>
<feature type="compositionally biased region" description="Pro residues" evidence="1">
    <location>
        <begin position="377"/>
        <end position="388"/>
    </location>
</feature>
<feature type="signal peptide" evidence="3">
    <location>
        <begin position="1"/>
        <end position="19"/>
    </location>
</feature>
<evidence type="ECO:0000256" key="1">
    <source>
        <dbReference type="SAM" id="MobiDB-lite"/>
    </source>
</evidence>